<dbReference type="AlphaFoldDB" id="A0A2H1X2F0"/>
<evidence type="ECO:0000256" key="1">
    <source>
        <dbReference type="SAM" id="MobiDB-lite"/>
    </source>
</evidence>
<organism evidence="2">
    <name type="scientific">Spodoptera frugiperda</name>
    <name type="common">Fall armyworm</name>
    <dbReference type="NCBI Taxonomy" id="7108"/>
    <lineage>
        <taxon>Eukaryota</taxon>
        <taxon>Metazoa</taxon>
        <taxon>Ecdysozoa</taxon>
        <taxon>Arthropoda</taxon>
        <taxon>Hexapoda</taxon>
        <taxon>Insecta</taxon>
        <taxon>Pterygota</taxon>
        <taxon>Neoptera</taxon>
        <taxon>Endopterygota</taxon>
        <taxon>Lepidoptera</taxon>
        <taxon>Glossata</taxon>
        <taxon>Ditrysia</taxon>
        <taxon>Noctuoidea</taxon>
        <taxon>Noctuidae</taxon>
        <taxon>Amphipyrinae</taxon>
        <taxon>Spodoptera</taxon>
    </lineage>
</organism>
<feature type="region of interest" description="Disordered" evidence="1">
    <location>
        <begin position="100"/>
        <end position="134"/>
    </location>
</feature>
<reference evidence="2" key="1">
    <citation type="submission" date="2016-07" db="EMBL/GenBank/DDBJ databases">
        <authorList>
            <person name="Bretaudeau A."/>
        </authorList>
    </citation>
    <scope>NUCLEOTIDE SEQUENCE</scope>
    <source>
        <strain evidence="2">Rice</strain>
        <tissue evidence="2">Whole body</tissue>
    </source>
</reference>
<name>A0A2H1X2F0_SPOFR</name>
<dbReference type="EMBL" id="ODYU01012972">
    <property type="protein sequence ID" value="SOQ59540.1"/>
    <property type="molecule type" value="Genomic_DNA"/>
</dbReference>
<accession>A0A2H1X2F0</accession>
<gene>
    <name evidence="2" type="ORF">SFRICE_030874</name>
</gene>
<sequence length="269" mass="29776">MVCTIITRASGTSYKLSVGFCLLLSSLVLGETRGSVRLSLTKNHPVPTPAFQAGASCVAGVLSVRNLRFVEESGMGKIGKESNWATDNLIHTIKLRATTEKFSKHRKKPSNTSPDPVNRTRYPLPGSRTCNHSANEAPVNEQMDDVMVSNHRRPWIPETPEATSLHYVERKQNESGFGALIGWFEKTNQLECRTRSYFVFVQPGKRAEGSSDGKQSPPPMCMTPRLEITCCGSHKDLFRAGIKPYSQGKSSNAFLRLGRGERECQTLTD</sequence>
<protein>
    <submittedName>
        <fullName evidence="2">SFRICE_030874</fullName>
    </submittedName>
</protein>
<evidence type="ECO:0000313" key="2">
    <source>
        <dbReference type="EMBL" id="SOQ59540.1"/>
    </source>
</evidence>
<proteinExistence type="predicted"/>